<evidence type="ECO:0000313" key="12">
    <source>
        <dbReference type="EMBL" id="GFO70443.1"/>
    </source>
</evidence>
<dbReference type="GO" id="GO:0006506">
    <property type="term" value="P:GPI anchor biosynthetic process"/>
    <property type="evidence" value="ECO:0007669"/>
    <property type="project" value="UniProtKB-UniPathway"/>
</dbReference>
<dbReference type="InterPro" id="IPR007315">
    <property type="entry name" value="PIG-V/Gpi18"/>
</dbReference>
<evidence type="ECO:0000256" key="8">
    <source>
        <dbReference type="ARBA" id="ARBA00022989"/>
    </source>
</evidence>
<keyword evidence="6 10" id="KW-0812">Transmembrane</keyword>
<keyword evidence="5" id="KW-0808">Transferase</keyword>
<dbReference type="AlphaFoldDB" id="A0A6V8NFS5"/>
<evidence type="ECO:0000256" key="1">
    <source>
        <dbReference type="ARBA" id="ARBA00004477"/>
    </source>
</evidence>
<feature type="transmembrane region" description="Helical" evidence="10">
    <location>
        <begin position="12"/>
        <end position="35"/>
    </location>
</feature>
<feature type="transmembrane region" description="Helical" evidence="10">
    <location>
        <begin position="279"/>
        <end position="303"/>
    </location>
</feature>
<feature type="transmembrane region" description="Helical" evidence="10">
    <location>
        <begin position="221"/>
        <end position="240"/>
    </location>
</feature>
<evidence type="ECO:0000313" key="13">
    <source>
        <dbReference type="Proteomes" id="UP000587586"/>
    </source>
</evidence>
<dbReference type="InterPro" id="IPR038731">
    <property type="entry name" value="RgtA/B/C-like"/>
</dbReference>
<dbReference type="GO" id="GO:0016020">
    <property type="term" value="C:membrane"/>
    <property type="evidence" value="ECO:0007669"/>
    <property type="project" value="GOC"/>
</dbReference>
<keyword evidence="8 10" id="KW-1133">Transmembrane helix</keyword>
<evidence type="ECO:0000259" key="11">
    <source>
        <dbReference type="Pfam" id="PF13231"/>
    </source>
</evidence>
<proteinExistence type="predicted"/>
<feature type="transmembrane region" description="Helical" evidence="10">
    <location>
        <begin position="192"/>
        <end position="209"/>
    </location>
</feature>
<dbReference type="Proteomes" id="UP000587586">
    <property type="component" value="Unassembled WGS sequence"/>
</dbReference>
<evidence type="ECO:0000256" key="2">
    <source>
        <dbReference type="ARBA" id="ARBA00004687"/>
    </source>
</evidence>
<dbReference type="EMBL" id="BLXZ01000010">
    <property type="protein sequence ID" value="GFO70443.1"/>
    <property type="molecule type" value="Genomic_DNA"/>
</dbReference>
<accession>A0A6V8NFS5</accession>
<organism evidence="12 13">
    <name type="scientific">Geomonas limicola</name>
    <dbReference type="NCBI Taxonomy" id="2740186"/>
    <lineage>
        <taxon>Bacteria</taxon>
        <taxon>Pseudomonadati</taxon>
        <taxon>Thermodesulfobacteriota</taxon>
        <taxon>Desulfuromonadia</taxon>
        <taxon>Geobacterales</taxon>
        <taxon>Geobacteraceae</taxon>
        <taxon>Geomonas</taxon>
    </lineage>
</organism>
<feature type="transmembrane region" description="Helical" evidence="10">
    <location>
        <begin position="355"/>
        <end position="374"/>
    </location>
</feature>
<sequence length="380" mass="42749">MTGRAINPRIKSLVVITLLVKVAILVLIGASWYLVPFSFAGHDANFVYPIGEPAWLASAFKTWDANHYLYVADNWYSPFHIGNAFYPLFPLLIRMAGYLTFGHTLVGAFVLSTLFAVLSVVYLFLLIAKTYDEEVAYRSSLILLAFPTSFYIGLVYTESVFLLLAIMLLYYLRENRMMPAIACSFLLPLTRPTGILVIVPVLVALLLELRTKRSFDPKKTLLPLAFVAGYGSYLLVMKLATGDPFAGFDAQKVFQASNSLLNLLHPVDWFLNNFIYTDFTLNGFTTSIMNRVFFVVYAVIAVLSYRKLDTTLFAYLLITGMIPALTGSLTSYMRYLVIVFPMFVLLAMKLKGRSVLFYLVPCSILQVVLVLLHASNRWVA</sequence>
<evidence type="ECO:0000256" key="3">
    <source>
        <dbReference type="ARBA" id="ARBA00022502"/>
    </source>
</evidence>
<feature type="domain" description="Glycosyltransferase RgtA/B/C/D-like" evidence="11">
    <location>
        <begin position="87"/>
        <end position="227"/>
    </location>
</feature>
<keyword evidence="7" id="KW-0256">Endoplasmic reticulum</keyword>
<evidence type="ECO:0000256" key="6">
    <source>
        <dbReference type="ARBA" id="ARBA00022692"/>
    </source>
</evidence>
<dbReference type="UniPathway" id="UPA00196"/>
<gene>
    <name evidence="12" type="ORF">GMLC_40220</name>
</gene>
<keyword evidence="3" id="KW-0337">GPI-anchor biosynthesis</keyword>
<name>A0A6V8NFS5_9BACT</name>
<keyword evidence="9 10" id="KW-0472">Membrane</keyword>
<keyword evidence="4" id="KW-0328">Glycosyltransferase</keyword>
<dbReference type="RefSeq" id="WP_183363062.1">
    <property type="nucleotide sequence ID" value="NZ_BLXZ01000010.1"/>
</dbReference>
<evidence type="ECO:0000256" key="10">
    <source>
        <dbReference type="SAM" id="Phobius"/>
    </source>
</evidence>
<comment type="caution">
    <text evidence="12">The sequence shown here is derived from an EMBL/GenBank/DDBJ whole genome shotgun (WGS) entry which is preliminary data.</text>
</comment>
<comment type="subcellular location">
    <subcellularLocation>
        <location evidence="1">Endoplasmic reticulum membrane</location>
        <topology evidence="1">Multi-pass membrane protein</topology>
    </subcellularLocation>
</comment>
<dbReference type="Pfam" id="PF13231">
    <property type="entry name" value="PMT_2"/>
    <property type="match status" value="1"/>
</dbReference>
<evidence type="ECO:0000256" key="7">
    <source>
        <dbReference type="ARBA" id="ARBA00022824"/>
    </source>
</evidence>
<evidence type="ECO:0000256" key="5">
    <source>
        <dbReference type="ARBA" id="ARBA00022679"/>
    </source>
</evidence>
<dbReference type="PANTHER" id="PTHR12468">
    <property type="entry name" value="GPI MANNOSYLTRANSFERASE 2"/>
    <property type="match status" value="1"/>
</dbReference>
<comment type="pathway">
    <text evidence="2">Glycolipid biosynthesis; glycosylphosphatidylinositol-anchor biosynthesis.</text>
</comment>
<feature type="transmembrane region" description="Helical" evidence="10">
    <location>
        <begin position="140"/>
        <end position="172"/>
    </location>
</feature>
<evidence type="ECO:0000256" key="9">
    <source>
        <dbReference type="ARBA" id="ARBA00023136"/>
    </source>
</evidence>
<evidence type="ECO:0000256" key="4">
    <source>
        <dbReference type="ARBA" id="ARBA00022676"/>
    </source>
</evidence>
<feature type="transmembrane region" description="Helical" evidence="10">
    <location>
        <begin position="105"/>
        <end position="128"/>
    </location>
</feature>
<reference evidence="13" key="1">
    <citation type="submission" date="2020-06" db="EMBL/GenBank/DDBJ databases">
        <title>Draft genomic sequecing of Geomonas sp. Red745.</title>
        <authorList>
            <person name="Itoh H."/>
            <person name="Xu Z.X."/>
            <person name="Ushijima N."/>
            <person name="Masuda Y."/>
            <person name="Shiratori Y."/>
            <person name="Senoo K."/>
        </authorList>
    </citation>
    <scope>NUCLEOTIDE SEQUENCE [LARGE SCALE GENOMIC DNA]</scope>
    <source>
        <strain evidence="13">Red745</strain>
    </source>
</reference>
<dbReference type="GO" id="GO:0000009">
    <property type="term" value="F:alpha-1,6-mannosyltransferase activity"/>
    <property type="evidence" value="ECO:0007669"/>
    <property type="project" value="InterPro"/>
</dbReference>
<keyword evidence="13" id="KW-1185">Reference proteome</keyword>
<dbReference type="GO" id="GO:0004376">
    <property type="term" value="F:GPI mannosyltransferase activity"/>
    <property type="evidence" value="ECO:0007669"/>
    <property type="project" value="InterPro"/>
</dbReference>
<dbReference type="PANTHER" id="PTHR12468:SF2">
    <property type="entry name" value="GPI MANNOSYLTRANSFERASE 2"/>
    <property type="match status" value="1"/>
</dbReference>
<feature type="transmembrane region" description="Helical" evidence="10">
    <location>
        <begin position="310"/>
        <end position="326"/>
    </location>
</feature>
<dbReference type="GO" id="GO:0031501">
    <property type="term" value="C:mannosyltransferase complex"/>
    <property type="evidence" value="ECO:0007669"/>
    <property type="project" value="TreeGrafter"/>
</dbReference>
<protein>
    <recommendedName>
        <fullName evidence="11">Glycosyltransferase RgtA/B/C/D-like domain-containing protein</fullName>
    </recommendedName>
</protein>